<dbReference type="EMBL" id="JBICCN010000041">
    <property type="protein sequence ID" value="KAL3099145.1"/>
    <property type="molecule type" value="Genomic_DNA"/>
</dbReference>
<reference evidence="2 3" key="1">
    <citation type="submission" date="2024-10" db="EMBL/GenBank/DDBJ databases">
        <authorList>
            <person name="Kim D."/>
        </authorList>
    </citation>
    <scope>NUCLEOTIDE SEQUENCE [LARGE SCALE GENOMIC DNA]</scope>
    <source>
        <strain evidence="2">Taebaek</strain>
    </source>
</reference>
<protein>
    <submittedName>
        <fullName evidence="2">Uncharacterized protein</fullName>
    </submittedName>
</protein>
<organism evidence="2 3">
    <name type="scientific">Heterodera schachtii</name>
    <name type="common">Sugarbeet cyst nematode worm</name>
    <name type="synonym">Tylenchus schachtii</name>
    <dbReference type="NCBI Taxonomy" id="97005"/>
    <lineage>
        <taxon>Eukaryota</taxon>
        <taxon>Metazoa</taxon>
        <taxon>Ecdysozoa</taxon>
        <taxon>Nematoda</taxon>
        <taxon>Chromadorea</taxon>
        <taxon>Rhabditida</taxon>
        <taxon>Tylenchina</taxon>
        <taxon>Tylenchomorpha</taxon>
        <taxon>Tylenchoidea</taxon>
        <taxon>Heteroderidae</taxon>
        <taxon>Heteroderinae</taxon>
        <taxon>Heterodera</taxon>
    </lineage>
</organism>
<feature type="region of interest" description="Disordered" evidence="1">
    <location>
        <begin position="59"/>
        <end position="176"/>
    </location>
</feature>
<proteinExistence type="predicted"/>
<feature type="region of interest" description="Disordered" evidence="1">
    <location>
        <begin position="1"/>
        <end position="39"/>
    </location>
</feature>
<feature type="compositionally biased region" description="Basic and acidic residues" evidence="1">
    <location>
        <begin position="12"/>
        <end position="31"/>
    </location>
</feature>
<feature type="region of interest" description="Disordered" evidence="1">
    <location>
        <begin position="189"/>
        <end position="241"/>
    </location>
</feature>
<feature type="compositionally biased region" description="Basic and acidic residues" evidence="1">
    <location>
        <begin position="59"/>
        <end position="138"/>
    </location>
</feature>
<dbReference type="AlphaFoldDB" id="A0ABD2K8W3"/>
<feature type="compositionally biased region" description="Basic and acidic residues" evidence="1">
    <location>
        <begin position="263"/>
        <end position="280"/>
    </location>
</feature>
<feature type="region of interest" description="Disordered" evidence="1">
    <location>
        <begin position="384"/>
        <end position="406"/>
    </location>
</feature>
<feature type="compositionally biased region" description="Basic and acidic residues" evidence="1">
    <location>
        <begin position="148"/>
        <end position="162"/>
    </location>
</feature>
<dbReference type="Proteomes" id="UP001620645">
    <property type="component" value="Unassembled WGS sequence"/>
</dbReference>
<feature type="region of interest" description="Disordered" evidence="1">
    <location>
        <begin position="259"/>
        <end position="334"/>
    </location>
</feature>
<evidence type="ECO:0000256" key="1">
    <source>
        <dbReference type="SAM" id="MobiDB-lite"/>
    </source>
</evidence>
<evidence type="ECO:0000313" key="3">
    <source>
        <dbReference type="Proteomes" id="UP001620645"/>
    </source>
</evidence>
<keyword evidence="3" id="KW-1185">Reference proteome</keyword>
<name>A0ABD2K8W3_HETSC</name>
<evidence type="ECO:0000313" key="2">
    <source>
        <dbReference type="EMBL" id="KAL3099145.1"/>
    </source>
</evidence>
<feature type="compositionally biased region" description="Basic and acidic residues" evidence="1">
    <location>
        <begin position="311"/>
        <end position="324"/>
    </location>
</feature>
<accession>A0ABD2K8W3</accession>
<comment type="caution">
    <text evidence="2">The sequence shown here is derived from an EMBL/GenBank/DDBJ whole genome shotgun (WGS) entry which is preliminary data.</text>
</comment>
<sequence>MSESANVPIIISDDKSGVDEAEKNELPKEQKAVNSAQRPYAPILTPFPRAHVQVIRPEHVDLFRKKTKEEREAKAKKDAEEKEKRDAEVKAKKDTEEKEKRDAEEKAKKEAEAKAKKDDKEKAEKEREETEKQSGEKSRKSKKRKNKKLSESEKSEERKEAEGNADGQKEPLSAEWQWAIDEVQRLCVDKDAEDKSKRETEEKAKRDAAEKMRRENEEKGRMEAVAKAKKDKKDNEGKKDPIGSYIAYYVDPWAEESIEGSPEEARKKFENADTSLDARPRMGSAGQRFARNLMRPVENNIIKNPGIPPEGRGKWGDNKSEDGRWTGPSTGFVNRWHIPRKRPLDVSPVRTLTTEAKVEKVRGVLFECTHILRDVMNEMAKKKKEVIEEKQDENRKEAEEEEKQKK</sequence>
<gene>
    <name evidence="2" type="ORF">niasHS_001762</name>
</gene>